<dbReference type="Gene3D" id="3.40.50.11940">
    <property type="match status" value="2"/>
</dbReference>
<evidence type="ECO:0000313" key="2">
    <source>
        <dbReference type="Proteomes" id="UP000245793"/>
    </source>
</evidence>
<dbReference type="AlphaFoldDB" id="A0A2U1E6H5"/>
<protein>
    <submittedName>
        <fullName evidence="1">CRISPR type II-A-associated protein Csn2</fullName>
    </submittedName>
</protein>
<proteinExistence type="predicted"/>
<dbReference type="EMBL" id="QEKV01000001">
    <property type="protein sequence ID" value="PVY95495.1"/>
    <property type="molecule type" value="Genomic_DNA"/>
</dbReference>
<reference evidence="1 2" key="1">
    <citation type="submission" date="2018-04" db="EMBL/GenBank/DDBJ databases">
        <title>Genomic Encyclopedia of Type Strains, Phase IV (KMG-IV): sequencing the most valuable type-strain genomes for metagenomic binning, comparative biology and taxonomic classification.</title>
        <authorList>
            <person name="Goeker M."/>
        </authorList>
    </citation>
    <scope>NUCLEOTIDE SEQUENCE [LARGE SCALE GENOMIC DNA]</scope>
    <source>
        <strain evidence="1 2">DSM 20705</strain>
    </source>
</reference>
<sequence>MNLVTEYLENSFEIKSKTINTLVIEDTKYFTKFIKALMETANRGSEEFELIEDFKKVDLSKVTEIIFDLFSLEANNANILKKLYTELEKDINSEEIFNKKIEMESLAANIADDLIHMSRFSLTAGGINYQNFFKALAIEFDYDKNSIIEKLIEYIKVTADLLDKKLFIIINLDSFLTEEDLVELSKFLCYNEIKVLALQNKITRQVKTCENLRIVDQDLCEI</sequence>
<accession>A0A2U1E6H5</accession>
<dbReference type="NCBIfam" id="TIGR01866">
    <property type="entry name" value="cas_Csn2"/>
    <property type="match status" value="1"/>
</dbReference>
<evidence type="ECO:0000313" key="1">
    <source>
        <dbReference type="EMBL" id="PVY95495.1"/>
    </source>
</evidence>
<dbReference type="InterPro" id="IPR010146">
    <property type="entry name" value="CRISPR-assoc_prot_Csn2-typ"/>
</dbReference>
<organism evidence="1 2">
    <name type="scientific">Ezakiella coagulans</name>
    <dbReference type="NCBI Taxonomy" id="46507"/>
    <lineage>
        <taxon>Bacteria</taxon>
        <taxon>Bacillati</taxon>
        <taxon>Bacillota</taxon>
        <taxon>Tissierellia</taxon>
        <taxon>Ezakiella</taxon>
    </lineage>
</organism>
<name>A0A2U1E6H5_9FIRM</name>
<comment type="caution">
    <text evidence="1">The sequence shown here is derived from an EMBL/GenBank/DDBJ whole genome shotgun (WGS) entry which is preliminary data.</text>
</comment>
<dbReference type="InterPro" id="IPR038600">
    <property type="entry name" value="Csn2_sf"/>
</dbReference>
<gene>
    <name evidence="1" type="ORF">C7381_10119</name>
</gene>
<dbReference type="CDD" id="cd09644">
    <property type="entry name" value="Csn2"/>
    <property type="match status" value="1"/>
</dbReference>
<dbReference type="Proteomes" id="UP000245793">
    <property type="component" value="Unassembled WGS sequence"/>
</dbReference>
<dbReference type="RefSeq" id="WP_116479436.1">
    <property type="nucleotide sequence ID" value="NZ_QEKV01000001.1"/>
</dbReference>
<dbReference type="Pfam" id="PF09711">
    <property type="entry name" value="Cas_Csn2"/>
    <property type="match status" value="1"/>
</dbReference>
<keyword evidence="2" id="KW-1185">Reference proteome</keyword>